<keyword evidence="2" id="KW-1185">Reference proteome</keyword>
<protein>
    <recommendedName>
        <fullName evidence="3">Aminotransferase class IV</fullName>
    </recommendedName>
</protein>
<gene>
    <name evidence="1" type="ORF">SELMODRAFT_411930</name>
</gene>
<evidence type="ECO:0000313" key="1">
    <source>
        <dbReference type="EMBL" id="EFJ27719.1"/>
    </source>
</evidence>
<dbReference type="SUPFAM" id="SSF56752">
    <property type="entry name" value="D-aminoacid aminotransferase-like PLP-dependent enzymes"/>
    <property type="match status" value="1"/>
</dbReference>
<proteinExistence type="predicted"/>
<organism evidence="2">
    <name type="scientific">Selaginella moellendorffii</name>
    <name type="common">Spikemoss</name>
    <dbReference type="NCBI Taxonomy" id="88036"/>
    <lineage>
        <taxon>Eukaryota</taxon>
        <taxon>Viridiplantae</taxon>
        <taxon>Streptophyta</taxon>
        <taxon>Embryophyta</taxon>
        <taxon>Tracheophyta</taxon>
        <taxon>Lycopodiopsida</taxon>
        <taxon>Selaginellales</taxon>
        <taxon>Selaginellaceae</taxon>
        <taxon>Selaginella</taxon>
    </lineage>
</organism>
<dbReference type="InterPro" id="IPR036038">
    <property type="entry name" value="Aminotransferase-like"/>
</dbReference>
<dbReference type="InParanoid" id="D8RJH2"/>
<dbReference type="Gramene" id="EFJ27719">
    <property type="protein sequence ID" value="EFJ27719"/>
    <property type="gene ID" value="SELMODRAFT_411930"/>
</dbReference>
<dbReference type="PANTHER" id="PTHR47703:SF2">
    <property type="entry name" value="D-AMINOACID AMINOTRANSFERASE-LIKE PLP-DEPENDENT ENZYMES SUPERFAMILY PROTEIN"/>
    <property type="match status" value="1"/>
</dbReference>
<dbReference type="GO" id="GO:0003824">
    <property type="term" value="F:catalytic activity"/>
    <property type="evidence" value="ECO:0007669"/>
    <property type="project" value="InterPro"/>
</dbReference>
<dbReference type="EMBL" id="GL377581">
    <property type="protein sequence ID" value="EFJ27719.1"/>
    <property type="molecule type" value="Genomic_DNA"/>
</dbReference>
<dbReference type="OrthoDB" id="59470at2759"/>
<name>D8RJH2_SELML</name>
<dbReference type="PANTHER" id="PTHR47703">
    <property type="entry name" value="D-AMINOACID AMINOTRANSFERASE-LIKE PLP-DEPENDENT ENZYMES SUPERFAMILY PROTEIN"/>
    <property type="match status" value="1"/>
</dbReference>
<dbReference type="Gene3D" id="3.30.470.10">
    <property type="match status" value="1"/>
</dbReference>
<dbReference type="Proteomes" id="UP000001514">
    <property type="component" value="Unassembled WGS sequence"/>
</dbReference>
<accession>D8RJH2</accession>
<dbReference type="HOGENOM" id="CLU_1707316_0_0_1"/>
<evidence type="ECO:0000313" key="2">
    <source>
        <dbReference type="Proteomes" id="UP000001514"/>
    </source>
</evidence>
<dbReference type="InterPro" id="IPR043131">
    <property type="entry name" value="BCAT-like_N"/>
</dbReference>
<dbReference type="KEGG" id="smo:SELMODRAFT_411930"/>
<evidence type="ECO:0008006" key="3">
    <source>
        <dbReference type="Google" id="ProtNLM"/>
    </source>
</evidence>
<reference evidence="1 2" key="1">
    <citation type="journal article" date="2011" name="Science">
        <title>The Selaginella genome identifies genetic changes associated with the evolution of vascular plants.</title>
        <authorList>
            <person name="Banks J.A."/>
            <person name="Nishiyama T."/>
            <person name="Hasebe M."/>
            <person name="Bowman J.L."/>
            <person name="Gribskov M."/>
            <person name="dePamphilis C."/>
            <person name="Albert V.A."/>
            <person name="Aono N."/>
            <person name="Aoyama T."/>
            <person name="Ambrose B.A."/>
            <person name="Ashton N.W."/>
            <person name="Axtell M.J."/>
            <person name="Barker E."/>
            <person name="Barker M.S."/>
            <person name="Bennetzen J.L."/>
            <person name="Bonawitz N.D."/>
            <person name="Chapple C."/>
            <person name="Cheng C."/>
            <person name="Correa L.G."/>
            <person name="Dacre M."/>
            <person name="DeBarry J."/>
            <person name="Dreyer I."/>
            <person name="Elias M."/>
            <person name="Engstrom E.M."/>
            <person name="Estelle M."/>
            <person name="Feng L."/>
            <person name="Finet C."/>
            <person name="Floyd S.K."/>
            <person name="Frommer W.B."/>
            <person name="Fujita T."/>
            <person name="Gramzow L."/>
            <person name="Gutensohn M."/>
            <person name="Harholt J."/>
            <person name="Hattori M."/>
            <person name="Heyl A."/>
            <person name="Hirai T."/>
            <person name="Hiwatashi Y."/>
            <person name="Ishikawa M."/>
            <person name="Iwata M."/>
            <person name="Karol K.G."/>
            <person name="Koehler B."/>
            <person name="Kolukisaoglu U."/>
            <person name="Kubo M."/>
            <person name="Kurata T."/>
            <person name="Lalonde S."/>
            <person name="Li K."/>
            <person name="Li Y."/>
            <person name="Litt A."/>
            <person name="Lyons E."/>
            <person name="Manning G."/>
            <person name="Maruyama T."/>
            <person name="Michael T.P."/>
            <person name="Mikami K."/>
            <person name="Miyazaki S."/>
            <person name="Morinaga S."/>
            <person name="Murata T."/>
            <person name="Mueller-Roeber B."/>
            <person name="Nelson D.R."/>
            <person name="Obara M."/>
            <person name="Oguri Y."/>
            <person name="Olmstead R.G."/>
            <person name="Onodera N."/>
            <person name="Petersen B.L."/>
            <person name="Pils B."/>
            <person name="Prigge M."/>
            <person name="Rensing S.A."/>
            <person name="Riano-Pachon D.M."/>
            <person name="Roberts A.W."/>
            <person name="Sato Y."/>
            <person name="Scheller H.V."/>
            <person name="Schulz B."/>
            <person name="Schulz C."/>
            <person name="Shakirov E.V."/>
            <person name="Shibagaki N."/>
            <person name="Shinohara N."/>
            <person name="Shippen D.E."/>
            <person name="Soerensen I."/>
            <person name="Sotooka R."/>
            <person name="Sugimoto N."/>
            <person name="Sugita M."/>
            <person name="Sumikawa N."/>
            <person name="Tanurdzic M."/>
            <person name="Theissen G."/>
            <person name="Ulvskov P."/>
            <person name="Wakazuki S."/>
            <person name="Weng J.K."/>
            <person name="Willats W.W."/>
            <person name="Wipf D."/>
            <person name="Wolf P.G."/>
            <person name="Yang L."/>
            <person name="Zimmer A.D."/>
            <person name="Zhu Q."/>
            <person name="Mitros T."/>
            <person name="Hellsten U."/>
            <person name="Loque D."/>
            <person name="Otillar R."/>
            <person name="Salamov A."/>
            <person name="Schmutz J."/>
            <person name="Shapiro H."/>
            <person name="Lindquist E."/>
            <person name="Lucas S."/>
            <person name="Rokhsar D."/>
            <person name="Grigoriev I.V."/>
        </authorList>
    </citation>
    <scope>NUCLEOTIDE SEQUENCE [LARGE SCALE GENOMIC DNA]</scope>
</reference>
<dbReference type="AlphaFoldDB" id="D8RJH2"/>
<sequence>MRAGWRLLVDNGALQPDDPGQAVSFLRSRPQGAYTTTRTVNGGSCLLLWERHLARVCQSIQLLSTDLTFNLDGMRKLVISSVHAGFEEALDRKSDGEELVVTVLACKSGQKLLDVYVHIASLLLAPLSPADVAVKGPSRNAPLSKSTHLSPPHI</sequence>